<feature type="domain" description="Mop" evidence="4">
    <location>
        <begin position="216"/>
        <end position="282"/>
    </location>
</feature>
<keyword evidence="2" id="KW-0233">DNA recombination</keyword>
<dbReference type="SUPFAM" id="SSF50331">
    <property type="entry name" value="MOP-like"/>
    <property type="match status" value="2"/>
</dbReference>
<dbReference type="Proteomes" id="UP000198771">
    <property type="component" value="Unassembled WGS sequence"/>
</dbReference>
<feature type="domain" description="Mop" evidence="4">
    <location>
        <begin position="288"/>
        <end position="354"/>
    </location>
</feature>
<dbReference type="AlphaFoldDB" id="A0A1G6DW68"/>
<dbReference type="GO" id="GO:0015074">
    <property type="term" value="P:DNA integration"/>
    <property type="evidence" value="ECO:0007669"/>
    <property type="project" value="InterPro"/>
</dbReference>
<dbReference type="SUPFAM" id="SSF56349">
    <property type="entry name" value="DNA breaking-rejoining enzymes"/>
    <property type="match status" value="1"/>
</dbReference>
<dbReference type="Gene3D" id="2.40.50.100">
    <property type="match status" value="2"/>
</dbReference>
<evidence type="ECO:0000256" key="3">
    <source>
        <dbReference type="PROSITE-ProRule" id="PRU01213"/>
    </source>
</evidence>
<evidence type="ECO:0000256" key="2">
    <source>
        <dbReference type="ARBA" id="ARBA00023172"/>
    </source>
</evidence>
<dbReference type="Pfam" id="PF03459">
    <property type="entry name" value="TOBE"/>
    <property type="match status" value="2"/>
</dbReference>
<dbReference type="EMBL" id="FMXO01000014">
    <property type="protein sequence ID" value="SDB49393.1"/>
    <property type="molecule type" value="Genomic_DNA"/>
</dbReference>
<dbReference type="InterPro" id="IPR004606">
    <property type="entry name" value="Mop_domain"/>
</dbReference>
<keyword evidence="1 3" id="KW-0500">Molybdenum</keyword>
<dbReference type="STRING" id="617002.SAMN05660653_02413"/>
<dbReference type="PANTHER" id="PTHR30349">
    <property type="entry name" value="PHAGE INTEGRASE-RELATED"/>
    <property type="match status" value="1"/>
</dbReference>
<dbReference type="Gene3D" id="1.10.443.10">
    <property type="entry name" value="Intergrase catalytic core"/>
    <property type="match status" value="1"/>
</dbReference>
<proteinExistence type="predicted"/>
<feature type="domain" description="Tyr recombinase" evidence="5">
    <location>
        <begin position="26"/>
        <end position="206"/>
    </location>
</feature>
<dbReference type="PANTHER" id="PTHR30349:SF64">
    <property type="entry name" value="PROPHAGE INTEGRASE INTD-RELATED"/>
    <property type="match status" value="1"/>
</dbReference>
<evidence type="ECO:0000313" key="7">
    <source>
        <dbReference type="Proteomes" id="UP000198771"/>
    </source>
</evidence>
<evidence type="ECO:0000256" key="1">
    <source>
        <dbReference type="ARBA" id="ARBA00022505"/>
    </source>
</evidence>
<dbReference type="Pfam" id="PF00589">
    <property type="entry name" value="Phage_integrase"/>
    <property type="match status" value="1"/>
</dbReference>
<dbReference type="InterPro" id="IPR008995">
    <property type="entry name" value="Mo/tungstate-bd_C_term_dom"/>
</dbReference>
<dbReference type="CDD" id="cd00397">
    <property type="entry name" value="DNA_BRE_C"/>
    <property type="match status" value="1"/>
</dbReference>
<sequence>MDSFFDDDSRSRFRTGTHFSVPPDVKMLDSVQLAEMERSFRNWVNDSVRQDVRRSRRRILLIFLLIRHTGAKLHEILELQVTDINLEERVVRVGGEGAENSRQVEIPDDLVEELRQFLASDGISPGKALFRVDPGHVRRKFYERAESCGLPREFGNPSALRRARSVELLRGNLPLPVVQKLLGHSTPNLTAAFLDVSDEEMHHAVRRHIDRESRKRTSARNFFFGKISEIIQGDIQSEVILLTLGGLRISSIITNGSLKRMRLAVGTFVTAEIKAPWVFIAATEEAAANSAENRLRGTIMEVNAGRVNAEVLLRLEDGTEICSVITADSCRRLGLRVNGPAWALFGAYSVILNLE</sequence>
<dbReference type="OrthoDB" id="9814406at2"/>
<protein>
    <submittedName>
        <fullName evidence="6">Molybdate transport system regulatory protein</fullName>
    </submittedName>
</protein>
<dbReference type="NCBIfam" id="TIGR00638">
    <property type="entry name" value="Mop"/>
    <property type="match status" value="1"/>
</dbReference>
<dbReference type="GO" id="GO:0015689">
    <property type="term" value="P:molybdate ion transport"/>
    <property type="evidence" value="ECO:0007669"/>
    <property type="project" value="InterPro"/>
</dbReference>
<dbReference type="PROSITE" id="PS51898">
    <property type="entry name" value="TYR_RECOMBINASE"/>
    <property type="match status" value="1"/>
</dbReference>
<dbReference type="GO" id="GO:0006310">
    <property type="term" value="P:DNA recombination"/>
    <property type="evidence" value="ECO:0007669"/>
    <property type="project" value="UniProtKB-KW"/>
</dbReference>
<dbReference type="PROSITE" id="PS51866">
    <property type="entry name" value="MOP"/>
    <property type="match status" value="2"/>
</dbReference>
<name>A0A1G6DW68_9BACT</name>
<evidence type="ECO:0000259" key="4">
    <source>
        <dbReference type="PROSITE" id="PS51866"/>
    </source>
</evidence>
<dbReference type="GO" id="GO:0003677">
    <property type="term" value="F:DNA binding"/>
    <property type="evidence" value="ECO:0007669"/>
    <property type="project" value="InterPro"/>
</dbReference>
<gene>
    <name evidence="6" type="ORF">SAMN05660653_02413</name>
</gene>
<dbReference type="InterPro" id="IPR011010">
    <property type="entry name" value="DNA_brk_join_enz"/>
</dbReference>
<dbReference type="InterPro" id="IPR005116">
    <property type="entry name" value="Transp-assoc_OB_typ1"/>
</dbReference>
<evidence type="ECO:0000313" key="6">
    <source>
        <dbReference type="EMBL" id="SDB49393.1"/>
    </source>
</evidence>
<evidence type="ECO:0000259" key="5">
    <source>
        <dbReference type="PROSITE" id="PS51898"/>
    </source>
</evidence>
<dbReference type="InterPro" id="IPR013762">
    <property type="entry name" value="Integrase-like_cat_sf"/>
</dbReference>
<accession>A0A1G6DW68</accession>
<organism evidence="6 7">
    <name type="scientific">Desulfonatronum thiosulfatophilum</name>
    <dbReference type="NCBI Taxonomy" id="617002"/>
    <lineage>
        <taxon>Bacteria</taxon>
        <taxon>Pseudomonadati</taxon>
        <taxon>Thermodesulfobacteriota</taxon>
        <taxon>Desulfovibrionia</taxon>
        <taxon>Desulfovibrionales</taxon>
        <taxon>Desulfonatronaceae</taxon>
        <taxon>Desulfonatronum</taxon>
    </lineage>
</organism>
<dbReference type="InterPro" id="IPR050090">
    <property type="entry name" value="Tyrosine_recombinase_XerCD"/>
</dbReference>
<dbReference type="RefSeq" id="WP_161946320.1">
    <property type="nucleotide sequence ID" value="NZ_FMXO01000014.1"/>
</dbReference>
<dbReference type="InterPro" id="IPR002104">
    <property type="entry name" value="Integrase_catalytic"/>
</dbReference>
<keyword evidence="7" id="KW-1185">Reference proteome</keyword>
<reference evidence="6 7" key="1">
    <citation type="submission" date="2016-10" db="EMBL/GenBank/DDBJ databases">
        <authorList>
            <person name="de Groot N.N."/>
        </authorList>
    </citation>
    <scope>NUCLEOTIDE SEQUENCE [LARGE SCALE GENOMIC DNA]</scope>
    <source>
        <strain evidence="6 7">ASO4-2</strain>
    </source>
</reference>